<gene>
    <name evidence="2" type="ORF">NDU88_004628</name>
</gene>
<organism evidence="2 3">
    <name type="scientific">Pleurodeles waltl</name>
    <name type="common">Iberian ribbed newt</name>
    <dbReference type="NCBI Taxonomy" id="8319"/>
    <lineage>
        <taxon>Eukaryota</taxon>
        <taxon>Metazoa</taxon>
        <taxon>Chordata</taxon>
        <taxon>Craniata</taxon>
        <taxon>Vertebrata</taxon>
        <taxon>Euteleostomi</taxon>
        <taxon>Amphibia</taxon>
        <taxon>Batrachia</taxon>
        <taxon>Caudata</taxon>
        <taxon>Salamandroidea</taxon>
        <taxon>Salamandridae</taxon>
        <taxon>Pleurodelinae</taxon>
        <taxon>Pleurodeles</taxon>
    </lineage>
</organism>
<feature type="region of interest" description="Disordered" evidence="1">
    <location>
        <begin position="1"/>
        <end position="20"/>
    </location>
</feature>
<reference evidence="2" key="1">
    <citation type="journal article" date="2022" name="bioRxiv">
        <title>Sequencing and chromosome-scale assembly of the giantPleurodeles waltlgenome.</title>
        <authorList>
            <person name="Brown T."/>
            <person name="Elewa A."/>
            <person name="Iarovenko S."/>
            <person name="Subramanian E."/>
            <person name="Araus A.J."/>
            <person name="Petzold A."/>
            <person name="Susuki M."/>
            <person name="Suzuki K.-i.T."/>
            <person name="Hayashi T."/>
            <person name="Toyoda A."/>
            <person name="Oliveira C."/>
            <person name="Osipova E."/>
            <person name="Leigh N.D."/>
            <person name="Simon A."/>
            <person name="Yun M.H."/>
        </authorList>
    </citation>
    <scope>NUCLEOTIDE SEQUENCE</scope>
    <source>
        <strain evidence="2">20211129_DDA</strain>
        <tissue evidence="2">Liver</tissue>
    </source>
</reference>
<dbReference type="Proteomes" id="UP001066276">
    <property type="component" value="Chromosome 5"/>
</dbReference>
<proteinExistence type="predicted"/>
<name>A0AAV7RL07_PLEWA</name>
<evidence type="ECO:0000313" key="2">
    <source>
        <dbReference type="EMBL" id="KAJ1151849.1"/>
    </source>
</evidence>
<feature type="compositionally biased region" description="Polar residues" evidence="1">
    <location>
        <begin position="52"/>
        <end position="78"/>
    </location>
</feature>
<feature type="region of interest" description="Disordered" evidence="1">
    <location>
        <begin position="35"/>
        <end position="110"/>
    </location>
</feature>
<keyword evidence="3" id="KW-1185">Reference proteome</keyword>
<dbReference type="AlphaFoldDB" id="A0AAV7RL07"/>
<comment type="caution">
    <text evidence="2">The sequence shown here is derived from an EMBL/GenBank/DDBJ whole genome shotgun (WGS) entry which is preliminary data.</text>
</comment>
<sequence>MFQQHDPPLPHPSSAPSCRTSRRCCRLGAIRNVASSSSRRPSRNYRCFRPQLSRTSTGRHPSSTCGQRRSRPAGTSSKHAIPQVFLGLSANHRRRRRSPQQLLQFPSPGH</sequence>
<evidence type="ECO:0000313" key="3">
    <source>
        <dbReference type="Proteomes" id="UP001066276"/>
    </source>
</evidence>
<accession>A0AAV7RL07</accession>
<protein>
    <submittedName>
        <fullName evidence="2">Uncharacterized protein</fullName>
    </submittedName>
</protein>
<evidence type="ECO:0000256" key="1">
    <source>
        <dbReference type="SAM" id="MobiDB-lite"/>
    </source>
</evidence>
<dbReference type="EMBL" id="JANPWB010000009">
    <property type="protein sequence ID" value="KAJ1151849.1"/>
    <property type="molecule type" value="Genomic_DNA"/>
</dbReference>